<dbReference type="InterPro" id="IPR036953">
    <property type="entry name" value="GreA/GreB_C_sf"/>
</dbReference>
<evidence type="ECO:0000313" key="5">
    <source>
        <dbReference type="Proteomes" id="UP000224974"/>
    </source>
</evidence>
<dbReference type="Pfam" id="PF01272">
    <property type="entry name" value="GreA_GreB"/>
    <property type="match status" value="1"/>
</dbReference>
<keyword evidence="5" id="KW-1185">Reference proteome</keyword>
<dbReference type="Gene3D" id="3.10.50.30">
    <property type="entry name" value="Transcription elongation factor, GreA/GreB, C-terminal domain"/>
    <property type="match status" value="1"/>
</dbReference>
<organism evidence="3 5">
    <name type="scientific">Budvicia aquatica</name>
    <dbReference type="NCBI Taxonomy" id="82979"/>
    <lineage>
        <taxon>Bacteria</taxon>
        <taxon>Pseudomonadati</taxon>
        <taxon>Pseudomonadota</taxon>
        <taxon>Gammaproteobacteria</taxon>
        <taxon>Enterobacterales</taxon>
        <taxon>Budviciaceae</taxon>
        <taxon>Budvicia</taxon>
    </lineage>
</organism>
<feature type="domain" description="Transcription elongation factor GreA/GreB C-terminal" evidence="1">
    <location>
        <begin position="50"/>
        <end position="124"/>
    </location>
</feature>
<dbReference type="EMBL" id="CAADJA010000002">
    <property type="protein sequence ID" value="VFS45450.1"/>
    <property type="molecule type" value="Genomic_DNA"/>
</dbReference>
<evidence type="ECO:0000313" key="4">
    <source>
        <dbReference type="EMBL" id="VFS45450.1"/>
    </source>
</evidence>
<feature type="domain" description="Regulator of nucleoside diphosphate kinase N-terminal" evidence="2">
    <location>
        <begin position="4"/>
        <end position="44"/>
    </location>
</feature>
<reference evidence="3" key="2">
    <citation type="submission" date="2017-09" db="EMBL/GenBank/DDBJ databases">
        <title>FDA dAtabase for Regulatory Grade micrObial Sequences (FDA-ARGOS): Supporting development and validation of Infectious Disease Dx tests.</title>
        <authorList>
            <person name="Minogue T."/>
            <person name="Wolcott M."/>
            <person name="Wasieloski L."/>
            <person name="Aguilar W."/>
            <person name="Moore D."/>
            <person name="Tallon L.J."/>
            <person name="Sadzewicz L."/>
            <person name="Ott S."/>
            <person name="Zhao X."/>
            <person name="Nagaraj S."/>
            <person name="Vavikolanu K."/>
            <person name="Aluvathingal J."/>
            <person name="Nadendla S."/>
            <person name="Sichtig H."/>
        </authorList>
    </citation>
    <scope>NUCLEOTIDE SEQUENCE</scope>
    <source>
        <strain evidence="3">FDAARGOS_387</strain>
    </source>
</reference>
<dbReference type="PANTHER" id="PTHR30437:SF5">
    <property type="entry name" value="REGULATOR OF NUCLEOSIDE DIPHOSPHATE KINASE"/>
    <property type="match status" value="1"/>
</dbReference>
<dbReference type="GO" id="GO:0006354">
    <property type="term" value="P:DNA-templated transcription elongation"/>
    <property type="evidence" value="ECO:0007669"/>
    <property type="project" value="TreeGrafter"/>
</dbReference>
<dbReference type="GO" id="GO:0032784">
    <property type="term" value="P:regulation of DNA-templated transcription elongation"/>
    <property type="evidence" value="ECO:0007669"/>
    <property type="project" value="InterPro"/>
</dbReference>
<gene>
    <name evidence="4" type="primary">rnk</name>
    <name evidence="3" type="ORF">CRN84_25600</name>
    <name evidence="4" type="ORF">NCTC12282_00327</name>
</gene>
<accession>A0A2C6DMH1</accession>
<dbReference type="Proteomes" id="UP000224974">
    <property type="component" value="Unassembled WGS sequence"/>
</dbReference>
<dbReference type="Proteomes" id="UP000373449">
    <property type="component" value="Unassembled WGS sequence"/>
</dbReference>
<keyword evidence="3" id="KW-0418">Kinase</keyword>
<dbReference type="InterPro" id="IPR001437">
    <property type="entry name" value="Tscrpt_elong_fac_GreA/B_C"/>
</dbReference>
<dbReference type="Pfam" id="PF14760">
    <property type="entry name" value="Rnk_N"/>
    <property type="match status" value="1"/>
</dbReference>
<evidence type="ECO:0000259" key="1">
    <source>
        <dbReference type="Pfam" id="PF01272"/>
    </source>
</evidence>
<dbReference type="PANTHER" id="PTHR30437">
    <property type="entry name" value="TRANSCRIPTION ELONGATION FACTOR GREA"/>
    <property type="match status" value="1"/>
</dbReference>
<proteinExistence type="predicted"/>
<evidence type="ECO:0000313" key="3">
    <source>
        <dbReference type="EMBL" id="PHI32446.1"/>
    </source>
</evidence>
<dbReference type="SUPFAM" id="SSF54534">
    <property type="entry name" value="FKBP-like"/>
    <property type="match status" value="1"/>
</dbReference>
<reference evidence="5" key="1">
    <citation type="submission" date="2017-09" db="EMBL/GenBank/DDBJ databases">
        <title>FDA dAtabase for Regulatory Grade micrObial Sequences (FDA-ARGOS): Supporting development and validation of Infectious Disease Dx tests.</title>
        <authorList>
            <person name="Minogue T."/>
            <person name="Wolcott M."/>
            <person name="Wasieloski L."/>
            <person name="Aguilar W."/>
            <person name="Moore D."/>
            <person name="Tallon L."/>
            <person name="Sadzewicz L."/>
            <person name="Ott S."/>
            <person name="Zhao X."/>
            <person name="Nagaraj S."/>
            <person name="Vavikolanu K."/>
            <person name="Aluvathingal J."/>
            <person name="Nadendla S."/>
            <person name="Sichtig H."/>
        </authorList>
    </citation>
    <scope>NUCLEOTIDE SEQUENCE [LARGE SCALE GENOMIC DNA]</scope>
    <source>
        <strain evidence="5">FDAARGOS_387</strain>
    </source>
</reference>
<dbReference type="NCBIfam" id="NF004396">
    <property type="entry name" value="PRK05753.1"/>
    <property type="match status" value="1"/>
</dbReference>
<evidence type="ECO:0000259" key="2">
    <source>
        <dbReference type="Pfam" id="PF14760"/>
    </source>
</evidence>
<evidence type="ECO:0000313" key="6">
    <source>
        <dbReference type="Proteomes" id="UP000373449"/>
    </source>
</evidence>
<dbReference type="EMBL" id="PDDX01000001">
    <property type="protein sequence ID" value="PHI32446.1"/>
    <property type="molecule type" value="Genomic_DNA"/>
</dbReference>
<keyword evidence="3" id="KW-0808">Transferase</keyword>
<dbReference type="GO" id="GO:0016301">
    <property type="term" value="F:kinase activity"/>
    <property type="evidence" value="ECO:0007669"/>
    <property type="project" value="UniProtKB-KW"/>
</dbReference>
<dbReference type="FunFam" id="3.10.50.30:FF:000002">
    <property type="entry name" value="Regulator of nucleoside diphosphate kinase"/>
    <property type="match status" value="1"/>
</dbReference>
<dbReference type="InterPro" id="IPR023459">
    <property type="entry name" value="Tscrpt_elong_fac_GreA/B_fam"/>
</dbReference>
<dbReference type="GO" id="GO:0070063">
    <property type="term" value="F:RNA polymerase binding"/>
    <property type="evidence" value="ECO:0007669"/>
    <property type="project" value="InterPro"/>
</dbReference>
<name>A0A2C6DMH1_9GAMM</name>
<sequence>MLKPAIIINELDAERIDMLLEHPEFASSPVAQALNSEIDRAEIVAPEKIPADVVTMNSRVRFIDLSNQEERVRTLVFPNALKDSSEQISVMAPIGAALLGLRVGDNISWHLPNDTVAKIKVLELLYQPEAAGEYR</sequence>
<dbReference type="RefSeq" id="WP_029097034.1">
    <property type="nucleotide sequence ID" value="NZ_BRLG01000010.1"/>
</dbReference>
<protein>
    <submittedName>
        <fullName evidence="3">Nucleoside diphosphate kinase regulator</fullName>
    </submittedName>
    <submittedName>
        <fullName evidence="4">Regulator of nucleoside diphosphate kinase</fullName>
    </submittedName>
</protein>
<dbReference type="Gene3D" id="1.10.286.20">
    <property type="match status" value="1"/>
</dbReference>
<dbReference type="AlphaFoldDB" id="A0A2C6DMH1"/>
<dbReference type="STRING" id="1111728.GCA_000427805_04921"/>
<reference evidence="4 6" key="3">
    <citation type="submission" date="2019-03" db="EMBL/GenBank/DDBJ databases">
        <authorList>
            <consortium name="Pathogen Informatics"/>
        </authorList>
    </citation>
    <scope>NUCLEOTIDE SEQUENCE [LARGE SCALE GENOMIC DNA]</scope>
    <source>
        <strain evidence="4 6">NCTC12282</strain>
    </source>
</reference>
<dbReference type="GO" id="GO:0003677">
    <property type="term" value="F:DNA binding"/>
    <property type="evidence" value="ECO:0007669"/>
    <property type="project" value="InterPro"/>
</dbReference>
<dbReference type="OrthoDB" id="192847at2"/>
<dbReference type="InterPro" id="IPR029462">
    <property type="entry name" value="Rnk_N"/>
</dbReference>